<dbReference type="RefSeq" id="WP_308714023.1">
    <property type="nucleotide sequence ID" value="NZ_JAVHUY010000017.1"/>
</dbReference>
<name>A0ABU0ZI97_9ACTN</name>
<sequence length="82" mass="8616">MATTPTIRGVLIACWFPVALTLSETIGKKNPAFLTLAGGHDIVLPAEALAIIADHPQAPDLTVSAWWRLSGPNTLTPASEPT</sequence>
<evidence type="ECO:0008006" key="3">
    <source>
        <dbReference type="Google" id="ProtNLM"/>
    </source>
</evidence>
<evidence type="ECO:0000313" key="1">
    <source>
        <dbReference type="EMBL" id="MDQ7906747.1"/>
    </source>
</evidence>
<gene>
    <name evidence="1" type="ORF">RB614_19715</name>
</gene>
<proteinExistence type="predicted"/>
<organism evidence="1 2">
    <name type="scientific">Phytohabitans maris</name>
    <dbReference type="NCBI Taxonomy" id="3071409"/>
    <lineage>
        <taxon>Bacteria</taxon>
        <taxon>Bacillati</taxon>
        <taxon>Actinomycetota</taxon>
        <taxon>Actinomycetes</taxon>
        <taxon>Micromonosporales</taxon>
        <taxon>Micromonosporaceae</taxon>
    </lineage>
</organism>
<evidence type="ECO:0000313" key="2">
    <source>
        <dbReference type="Proteomes" id="UP001230908"/>
    </source>
</evidence>
<comment type="caution">
    <text evidence="1">The sequence shown here is derived from an EMBL/GenBank/DDBJ whole genome shotgun (WGS) entry which is preliminary data.</text>
</comment>
<dbReference type="Proteomes" id="UP001230908">
    <property type="component" value="Unassembled WGS sequence"/>
</dbReference>
<reference evidence="1 2" key="1">
    <citation type="submission" date="2023-08" db="EMBL/GenBank/DDBJ databases">
        <title>Phytohabitans sansha sp. nov., isolated from marine sediment.</title>
        <authorList>
            <person name="Zhao Y."/>
            <person name="Yi K."/>
        </authorList>
    </citation>
    <scope>NUCLEOTIDE SEQUENCE [LARGE SCALE GENOMIC DNA]</scope>
    <source>
        <strain evidence="1 2">ZYX-F-186</strain>
    </source>
</reference>
<protein>
    <recommendedName>
        <fullName evidence="3">BAAT/Acyl-CoA thioester hydrolase C-terminal domain-containing protein</fullName>
    </recommendedName>
</protein>
<dbReference type="EMBL" id="JAVHUY010000017">
    <property type="protein sequence ID" value="MDQ7906747.1"/>
    <property type="molecule type" value="Genomic_DNA"/>
</dbReference>
<keyword evidence="2" id="KW-1185">Reference proteome</keyword>
<accession>A0ABU0ZI97</accession>